<keyword evidence="2" id="KW-1185">Reference proteome</keyword>
<gene>
    <name evidence="1" type="ORF">F0L68_11535</name>
</gene>
<dbReference type="RefSeq" id="WP_149849509.1">
    <property type="nucleotide sequence ID" value="NZ_VUOB01000020.1"/>
</dbReference>
<comment type="caution">
    <text evidence="1">The sequence shown here is derived from an EMBL/GenBank/DDBJ whole genome shotgun (WGS) entry which is preliminary data.</text>
</comment>
<dbReference type="AlphaFoldDB" id="A0A5B2XJB9"/>
<sequence>MSLFPTVVQPLEVAASCAKALASLVAAVPPGAGRGSKSRDRRSHAYLEFQRAAFDLAGYVSHLRLLAGSRKLTPRRYLRTALSLADAPPFDSTGLRGLGQMARAIASVAKMTVAADLVGDALLHHAVYPVLAETRDAVSKLGAAAAELRLVGGTGPQEQAEAIIALLVELFDRVSAPDAEFEDCQATLGSKHRDFTVALRTDVARRWWHVKPRPRTHRWQWWRSPQASMLGGWVAPDPKKLIADAVNGRDRI</sequence>
<reference evidence="1 2" key="1">
    <citation type="submission" date="2019-09" db="EMBL/GenBank/DDBJ databases">
        <title>Goodfellowia gen. nov., a new genus of the Pseudonocardineae related to Actinoalloteichus, containing Goodfellowia coeruleoviolacea gen. nov., comb. nov. gen. nov., comb. nov.</title>
        <authorList>
            <person name="Labeda D."/>
        </authorList>
    </citation>
    <scope>NUCLEOTIDE SEQUENCE [LARGE SCALE GENOMIC DNA]</scope>
    <source>
        <strain evidence="1 2">AN110305</strain>
    </source>
</reference>
<evidence type="ECO:0000313" key="1">
    <source>
        <dbReference type="EMBL" id="KAA2262852.1"/>
    </source>
</evidence>
<accession>A0A5B2XJB9</accession>
<reference evidence="1 2" key="2">
    <citation type="submission" date="2019-09" db="EMBL/GenBank/DDBJ databases">
        <authorList>
            <person name="Jin C."/>
        </authorList>
    </citation>
    <scope>NUCLEOTIDE SEQUENCE [LARGE SCALE GENOMIC DNA]</scope>
    <source>
        <strain evidence="1 2">AN110305</strain>
    </source>
</reference>
<organism evidence="1 2">
    <name type="scientific">Solihabitans fulvus</name>
    <dbReference type="NCBI Taxonomy" id="1892852"/>
    <lineage>
        <taxon>Bacteria</taxon>
        <taxon>Bacillati</taxon>
        <taxon>Actinomycetota</taxon>
        <taxon>Actinomycetes</taxon>
        <taxon>Pseudonocardiales</taxon>
        <taxon>Pseudonocardiaceae</taxon>
        <taxon>Solihabitans</taxon>
    </lineage>
</organism>
<name>A0A5B2XJB9_9PSEU</name>
<proteinExistence type="predicted"/>
<dbReference type="EMBL" id="VUOB01000020">
    <property type="protein sequence ID" value="KAA2262852.1"/>
    <property type="molecule type" value="Genomic_DNA"/>
</dbReference>
<protein>
    <submittedName>
        <fullName evidence="1">Uncharacterized protein</fullName>
    </submittedName>
</protein>
<dbReference type="Proteomes" id="UP000323454">
    <property type="component" value="Unassembled WGS sequence"/>
</dbReference>
<evidence type="ECO:0000313" key="2">
    <source>
        <dbReference type="Proteomes" id="UP000323454"/>
    </source>
</evidence>